<evidence type="ECO:0000313" key="2">
    <source>
        <dbReference type="EMBL" id="TVY41615.1"/>
    </source>
</evidence>
<keyword evidence="3" id="KW-1185">Reference proteome</keyword>
<dbReference type="AlphaFoldDB" id="A0A8H8UEX5"/>
<dbReference type="OrthoDB" id="2897099at2759"/>
<dbReference type="EMBL" id="QGMJ01000130">
    <property type="protein sequence ID" value="TVY41615.1"/>
    <property type="molecule type" value="Genomic_DNA"/>
</dbReference>
<organism evidence="2 3">
    <name type="scientific">Lachnellula subtilissima</name>
    <dbReference type="NCBI Taxonomy" id="602034"/>
    <lineage>
        <taxon>Eukaryota</taxon>
        <taxon>Fungi</taxon>
        <taxon>Dikarya</taxon>
        <taxon>Ascomycota</taxon>
        <taxon>Pezizomycotina</taxon>
        <taxon>Leotiomycetes</taxon>
        <taxon>Helotiales</taxon>
        <taxon>Lachnaceae</taxon>
        <taxon>Lachnellula</taxon>
    </lineage>
</organism>
<sequence>MPSNPDPAKGLPGGHPDPLRSHPVSTASIPQIPDKGRPVLGNTNTAPAYDLEGFMKEHPTLMPEQALVLLTVAIGVNFYKSINVPIKPYSRTHMPIKFSIVTSGNSRIDQSSLKTSAGHNRGTDEHYKQGMNIWHCPQDLQMGSCPYFPWIGVGKKVEVFDDPKVADEFYGSQLLGSVDYDFDKDNSKLGGGIRSILERTANMATVHEGRLRGSAWIGMLTLDQQDFNRHIQMQWAAKNNGRFVVGPLQISPGDFAIAGYVDCAALCPFAYQYGSPLVSSYLLKLETLWRYHDSTYTHFVDYSVELLQNFYQVEVDVLFANLHDLLFDMGCSSRISLASYAVSTRCFDHDLPQAFVIGYIDAMAMDTLHQSPHRTPTYGDNAIFAICAWNVFNVRYAAWERFIKYTRLIQRFDSSVAARILKSAKENPVLHHEGQDLREAWEETLDPNTASKLIPRHIYTHMYELEDPTDDLHHYGVSPPELCRACSFGFREAFFKKNHTIQAITGLPPNAIYCAPVTLAAAIRRGALWAATSDCCNPCACTIGTWTNIMSDRPVVALMQTEQKVCTRDWLLQNYVMGCVAFSPLRLVSILAGFDATADITFEAGAMGEETILQC</sequence>
<comment type="caution">
    <text evidence="2">The sequence shown here is derived from an EMBL/GenBank/DDBJ whole genome shotgun (WGS) entry which is preliminary data.</text>
</comment>
<dbReference type="Proteomes" id="UP000462212">
    <property type="component" value="Unassembled WGS sequence"/>
</dbReference>
<feature type="region of interest" description="Disordered" evidence="1">
    <location>
        <begin position="1"/>
        <end position="44"/>
    </location>
</feature>
<name>A0A8H8UEX5_9HELO</name>
<reference evidence="2 3" key="1">
    <citation type="submission" date="2018-05" db="EMBL/GenBank/DDBJ databases">
        <title>Genome sequencing and assembly of the regulated plant pathogen Lachnellula willkommii and related sister species for the development of diagnostic species identification markers.</title>
        <authorList>
            <person name="Giroux E."/>
            <person name="Bilodeau G."/>
        </authorList>
    </citation>
    <scope>NUCLEOTIDE SEQUENCE [LARGE SCALE GENOMIC DNA]</scope>
    <source>
        <strain evidence="2 3">CBS 197.66</strain>
    </source>
</reference>
<gene>
    <name evidence="2" type="ORF">LSUB1_G002175</name>
</gene>
<evidence type="ECO:0000256" key="1">
    <source>
        <dbReference type="SAM" id="MobiDB-lite"/>
    </source>
</evidence>
<proteinExistence type="predicted"/>
<accession>A0A8H8UEX5</accession>
<evidence type="ECO:0000313" key="3">
    <source>
        <dbReference type="Proteomes" id="UP000462212"/>
    </source>
</evidence>
<protein>
    <submittedName>
        <fullName evidence="2">Uncharacterized protein</fullName>
    </submittedName>
</protein>